<feature type="compositionally biased region" description="Basic residues" evidence="7">
    <location>
        <begin position="8"/>
        <end position="18"/>
    </location>
</feature>
<feature type="region of interest" description="Disordered" evidence="7">
    <location>
        <begin position="1"/>
        <end position="20"/>
    </location>
</feature>
<accession>A0A9P9Y407</accession>
<dbReference type="SUPFAM" id="SSF57701">
    <property type="entry name" value="Zn2/Cys6 DNA-binding domain"/>
    <property type="match status" value="1"/>
</dbReference>
<dbReference type="SMART" id="SM00066">
    <property type="entry name" value="GAL4"/>
    <property type="match status" value="1"/>
</dbReference>
<dbReference type="PANTHER" id="PTHR36206:SF4">
    <property type="entry name" value="HYPOTHETICAL CONSERVED PROTEIN (EUROFUNG)-RELATED"/>
    <property type="match status" value="1"/>
</dbReference>
<dbReference type="PANTHER" id="PTHR36206">
    <property type="entry name" value="ASPERCRYPTIN BIOSYNTHESIS CLUSTER-SPECIFIC TRANSCRIPTION REGULATOR ATNN-RELATED"/>
    <property type="match status" value="1"/>
</dbReference>
<dbReference type="RefSeq" id="XP_051363812.1">
    <property type="nucleotide sequence ID" value="XM_051504721.1"/>
</dbReference>
<evidence type="ECO:0000313" key="10">
    <source>
        <dbReference type="Proteomes" id="UP001055219"/>
    </source>
</evidence>
<keyword evidence="6" id="KW-0539">Nucleus</keyword>
<dbReference type="Pfam" id="PF00172">
    <property type="entry name" value="Zn_clus"/>
    <property type="match status" value="1"/>
</dbReference>
<reference evidence="9" key="1">
    <citation type="journal article" date="2021" name="J Fungi (Basel)">
        <title>Genomic and Metabolomic Analyses of the Marine Fungus Emericellopsis cladophorae: Insights into Saltwater Adaptability Mechanisms and Its Biosynthetic Potential.</title>
        <authorList>
            <person name="Goncalves M.F.M."/>
            <person name="Hilario S."/>
            <person name="Van de Peer Y."/>
            <person name="Esteves A.C."/>
            <person name="Alves A."/>
        </authorList>
    </citation>
    <scope>NUCLEOTIDE SEQUENCE</scope>
    <source>
        <strain evidence="9">MUM 19.33</strain>
    </source>
</reference>
<feature type="region of interest" description="Disordered" evidence="7">
    <location>
        <begin position="91"/>
        <end position="128"/>
    </location>
</feature>
<keyword evidence="5" id="KW-0804">Transcription</keyword>
<dbReference type="OrthoDB" id="39175at2759"/>
<evidence type="ECO:0000256" key="3">
    <source>
        <dbReference type="ARBA" id="ARBA00023015"/>
    </source>
</evidence>
<dbReference type="Proteomes" id="UP001055219">
    <property type="component" value="Unassembled WGS sequence"/>
</dbReference>
<reference evidence="9" key="2">
    <citation type="submission" date="2022-07" db="EMBL/GenBank/DDBJ databases">
        <authorList>
            <person name="Goncalves M.F.M."/>
            <person name="Hilario S."/>
            <person name="Van De Peer Y."/>
            <person name="Esteves A.C."/>
            <person name="Alves A."/>
        </authorList>
    </citation>
    <scope>NUCLEOTIDE SEQUENCE</scope>
    <source>
        <strain evidence="9">MUM 19.33</strain>
    </source>
</reference>
<dbReference type="GeneID" id="75828631"/>
<evidence type="ECO:0000256" key="4">
    <source>
        <dbReference type="ARBA" id="ARBA00023125"/>
    </source>
</evidence>
<protein>
    <recommendedName>
        <fullName evidence="8">Zn(2)-C6 fungal-type domain-containing protein</fullName>
    </recommendedName>
</protein>
<evidence type="ECO:0000256" key="1">
    <source>
        <dbReference type="ARBA" id="ARBA00022723"/>
    </source>
</evidence>
<dbReference type="GO" id="GO:0000981">
    <property type="term" value="F:DNA-binding transcription factor activity, RNA polymerase II-specific"/>
    <property type="evidence" value="ECO:0007669"/>
    <property type="project" value="InterPro"/>
</dbReference>
<keyword evidence="10" id="KW-1185">Reference proteome</keyword>
<dbReference type="GO" id="GO:0003677">
    <property type="term" value="F:DNA binding"/>
    <property type="evidence" value="ECO:0007669"/>
    <property type="project" value="UniProtKB-KW"/>
</dbReference>
<organism evidence="9 10">
    <name type="scientific">Emericellopsis cladophorae</name>
    <dbReference type="NCBI Taxonomy" id="2686198"/>
    <lineage>
        <taxon>Eukaryota</taxon>
        <taxon>Fungi</taxon>
        <taxon>Dikarya</taxon>
        <taxon>Ascomycota</taxon>
        <taxon>Pezizomycotina</taxon>
        <taxon>Sordariomycetes</taxon>
        <taxon>Hypocreomycetidae</taxon>
        <taxon>Hypocreales</taxon>
        <taxon>Bionectriaceae</taxon>
        <taxon>Emericellopsis</taxon>
    </lineage>
</organism>
<evidence type="ECO:0000256" key="5">
    <source>
        <dbReference type="ARBA" id="ARBA00023163"/>
    </source>
</evidence>
<dbReference type="InterPro" id="IPR001138">
    <property type="entry name" value="Zn2Cys6_DnaBD"/>
</dbReference>
<evidence type="ECO:0000256" key="6">
    <source>
        <dbReference type="ARBA" id="ARBA00023242"/>
    </source>
</evidence>
<dbReference type="Gene3D" id="4.10.240.10">
    <property type="entry name" value="Zn(2)-C6 fungal-type DNA-binding domain"/>
    <property type="match status" value="1"/>
</dbReference>
<feature type="domain" description="Zn(2)-C6 fungal-type" evidence="8">
    <location>
        <begin position="21"/>
        <end position="50"/>
    </location>
</feature>
<keyword evidence="4" id="KW-0238">DNA-binding</keyword>
<feature type="region of interest" description="Disordered" evidence="7">
    <location>
        <begin position="591"/>
        <end position="638"/>
    </location>
</feature>
<dbReference type="EMBL" id="JAGIXG020000010">
    <property type="protein sequence ID" value="KAI6782956.1"/>
    <property type="molecule type" value="Genomic_DNA"/>
</dbReference>
<evidence type="ECO:0000256" key="7">
    <source>
        <dbReference type="SAM" id="MobiDB-lite"/>
    </source>
</evidence>
<dbReference type="GO" id="GO:0008270">
    <property type="term" value="F:zinc ion binding"/>
    <property type="evidence" value="ECO:0007669"/>
    <property type="project" value="InterPro"/>
</dbReference>
<keyword evidence="2" id="KW-0862">Zinc</keyword>
<dbReference type="InterPro" id="IPR036864">
    <property type="entry name" value="Zn2-C6_fun-type_DNA-bd_sf"/>
</dbReference>
<feature type="compositionally biased region" description="Polar residues" evidence="7">
    <location>
        <begin position="102"/>
        <end position="128"/>
    </location>
</feature>
<evidence type="ECO:0000313" key="9">
    <source>
        <dbReference type="EMBL" id="KAI6782956.1"/>
    </source>
</evidence>
<dbReference type="CDD" id="cd00067">
    <property type="entry name" value="GAL4"/>
    <property type="match status" value="1"/>
</dbReference>
<dbReference type="InterPro" id="IPR052360">
    <property type="entry name" value="Transcr_Regulatory_Proteins"/>
</dbReference>
<comment type="caution">
    <text evidence="9">The sequence shown here is derived from an EMBL/GenBank/DDBJ whole genome shotgun (WGS) entry which is preliminary data.</text>
</comment>
<name>A0A9P9Y407_9HYPO</name>
<evidence type="ECO:0000259" key="8">
    <source>
        <dbReference type="PROSITE" id="PS50048"/>
    </source>
</evidence>
<dbReference type="PROSITE" id="PS00463">
    <property type="entry name" value="ZN2_CY6_FUNGAL_1"/>
    <property type="match status" value="1"/>
</dbReference>
<dbReference type="PROSITE" id="PS50048">
    <property type="entry name" value="ZN2_CY6_FUNGAL_2"/>
    <property type="match status" value="1"/>
</dbReference>
<keyword evidence="3" id="KW-0805">Transcription regulation</keyword>
<sequence length="687" mass="77122">MCDDAPKQKRGRQSRPKVKTGCANCKQRRIKCDEKRPACTQCARSHKDCTGYPPPPRHAVPYAELRIASKPAVAAAALKLASTAGPAFLARERGLPPRRPNCRQQTAQSGIGANSTSPAGFTPSPAGNPSLNVYRPANSIPLKGIEMQYFDLFRIHTASELSGYFDSIFWTRRVLQECHSEPAIRHATIALGALYKTLEKSWQSPPPTDETSPAPSSSIHGENVMGHWQVAVRQYSEACNAMMLLDGQAPGSHRTRLMASVLLGSFDAFIGDHKQAIIQVQNGLGLLATLQLHRPSQHNPGFYGVEEELVTIFRRLAIQAKSYDLAFHFQEPYVIRLDPEEPLPESSSAPYPERPSSFLSAPPLDRQLTNLRDARLAYDWLCERGLRFIERLHQMKRQPLPLFPASWRQYSLGFQAEIDDWSSAFQPLFDSRLSSPHLAMQERSGIATLKMTQINIKIIMMCLFNSNESHFEVFMPQFQQIVSLGQEIIANDEREAREQHCAYQQRCLHRRYDDPADVTAGGYTAYHIRPSFSAEMGVVPPLFVVATKCREGILRRKAIELLRSSPRREGMWDSELAARVAQLVMDLEEADNPEMAQPQPQQRQQQQQQQGMPLSIETSAVESGSIVPPEAYPASRNRPISEEKCLTIQSIDFDLRAKFADLQVGTRSAGNSMAEADDKRRLLHIVW</sequence>
<gene>
    <name evidence="9" type="ORF">J7T54_002116</name>
</gene>
<feature type="compositionally biased region" description="Low complexity" evidence="7">
    <location>
        <begin position="597"/>
        <end position="610"/>
    </location>
</feature>
<proteinExistence type="predicted"/>
<evidence type="ECO:0000256" key="2">
    <source>
        <dbReference type="ARBA" id="ARBA00022833"/>
    </source>
</evidence>
<dbReference type="AlphaFoldDB" id="A0A9P9Y407"/>
<keyword evidence="1" id="KW-0479">Metal-binding</keyword>